<evidence type="ECO:0000256" key="1">
    <source>
        <dbReference type="SAM" id="Coils"/>
    </source>
</evidence>
<dbReference type="InterPro" id="IPR011990">
    <property type="entry name" value="TPR-like_helical_dom_sf"/>
</dbReference>
<keyword evidence="2" id="KW-0812">Transmembrane</keyword>
<evidence type="ECO:0000313" key="3">
    <source>
        <dbReference type="EMBL" id="PKA15876.1"/>
    </source>
</evidence>
<dbReference type="EMBL" id="NPEI01000005">
    <property type="protein sequence ID" value="PKA15876.1"/>
    <property type="molecule type" value="Genomic_DNA"/>
</dbReference>
<organism evidence="3 4">
    <name type="scientific">Leptospira haakeii</name>
    <dbReference type="NCBI Taxonomy" id="2023198"/>
    <lineage>
        <taxon>Bacteria</taxon>
        <taxon>Pseudomonadati</taxon>
        <taxon>Spirochaetota</taxon>
        <taxon>Spirochaetia</taxon>
        <taxon>Leptospirales</taxon>
        <taxon>Leptospiraceae</taxon>
        <taxon>Leptospira</taxon>
    </lineage>
</organism>
<feature type="coiled-coil region" evidence="1">
    <location>
        <begin position="149"/>
        <end position="176"/>
    </location>
</feature>
<sequence>MRELFRPFFFFLLISSFINIYSESADTNYSQIRELINRNKISEAQEALKPLMESDPDNPTLNLYQTEIWIIQGEENYHTGNLKTAYEYFTKAQTTWVSHPTVRSRIAELRGKTLVDRPKTELRFKTNKPISSEIQNKGNVIVLADPEILELTNQLKDGLKNRITELEQRIMETDTKKESLNIPQKWILSLFGISLLTNLFLSILFFRKS</sequence>
<dbReference type="Gene3D" id="1.25.40.10">
    <property type="entry name" value="Tetratricopeptide repeat domain"/>
    <property type="match status" value="1"/>
</dbReference>
<evidence type="ECO:0008006" key="5">
    <source>
        <dbReference type="Google" id="ProtNLM"/>
    </source>
</evidence>
<keyword evidence="2" id="KW-0472">Membrane</keyword>
<comment type="caution">
    <text evidence="3">The sequence shown here is derived from an EMBL/GenBank/DDBJ whole genome shotgun (WGS) entry which is preliminary data.</text>
</comment>
<feature type="transmembrane region" description="Helical" evidence="2">
    <location>
        <begin position="186"/>
        <end position="206"/>
    </location>
</feature>
<dbReference type="Proteomes" id="UP000231857">
    <property type="component" value="Unassembled WGS sequence"/>
</dbReference>
<name>A0ABX4PJA6_9LEPT</name>
<proteinExistence type="predicted"/>
<accession>A0ABX4PJA6</accession>
<dbReference type="RefSeq" id="WP_100724102.1">
    <property type="nucleotide sequence ID" value="NZ_NPEG01000007.1"/>
</dbReference>
<protein>
    <recommendedName>
        <fullName evidence="5">Tetratricopeptide repeat protein</fullName>
    </recommendedName>
</protein>
<gene>
    <name evidence="3" type="ORF">CH363_10175</name>
</gene>
<dbReference type="SUPFAM" id="SSF48452">
    <property type="entry name" value="TPR-like"/>
    <property type="match status" value="1"/>
</dbReference>
<evidence type="ECO:0000256" key="2">
    <source>
        <dbReference type="SAM" id="Phobius"/>
    </source>
</evidence>
<keyword evidence="4" id="KW-1185">Reference proteome</keyword>
<keyword evidence="1" id="KW-0175">Coiled coil</keyword>
<evidence type="ECO:0000313" key="4">
    <source>
        <dbReference type="Proteomes" id="UP000231857"/>
    </source>
</evidence>
<keyword evidence="2" id="KW-1133">Transmembrane helix</keyword>
<reference evidence="3 4" key="1">
    <citation type="submission" date="2017-07" db="EMBL/GenBank/DDBJ databases">
        <title>Leptospira spp. isolated from tropical soils.</title>
        <authorList>
            <person name="Thibeaux R."/>
            <person name="Iraola G."/>
            <person name="Ferres I."/>
            <person name="Bierque E."/>
            <person name="Girault D."/>
            <person name="Soupe-Gilbert M.-E."/>
            <person name="Picardeau M."/>
            <person name="Goarant C."/>
        </authorList>
    </citation>
    <scope>NUCLEOTIDE SEQUENCE [LARGE SCALE GENOMIC DNA]</scope>
    <source>
        <strain evidence="3 4">ATI7-C-A2</strain>
    </source>
</reference>